<dbReference type="OrthoDB" id="6432525at2759"/>
<dbReference type="InParanoid" id="A0A5N4A1Z7"/>
<dbReference type="PANTHER" id="PTHR10174">
    <property type="entry name" value="ALPHA-TOCOPHEROL TRANSFER PROTEIN-RELATED"/>
    <property type="match status" value="1"/>
</dbReference>
<accession>A0A5N4A1Z7</accession>
<dbReference type="GO" id="GO:0016020">
    <property type="term" value="C:membrane"/>
    <property type="evidence" value="ECO:0007669"/>
    <property type="project" value="TreeGrafter"/>
</dbReference>
<dbReference type="InterPro" id="IPR001251">
    <property type="entry name" value="CRAL-TRIO_dom"/>
</dbReference>
<name>A0A5N4A1Z7_PHOPY</name>
<dbReference type="PRINTS" id="PR00180">
    <property type="entry name" value="CRETINALDHBP"/>
</dbReference>
<dbReference type="GO" id="GO:1902936">
    <property type="term" value="F:phosphatidylinositol bisphosphate binding"/>
    <property type="evidence" value="ECO:0007669"/>
    <property type="project" value="TreeGrafter"/>
</dbReference>
<dbReference type="Gene3D" id="3.40.525.10">
    <property type="entry name" value="CRAL-TRIO lipid binding domain"/>
    <property type="match status" value="1"/>
</dbReference>
<evidence type="ECO:0000313" key="3">
    <source>
        <dbReference type="Proteomes" id="UP000327044"/>
    </source>
</evidence>
<evidence type="ECO:0000313" key="2">
    <source>
        <dbReference type="EMBL" id="KAB0791342.1"/>
    </source>
</evidence>
<feature type="domain" description="CRAL-TRIO" evidence="1">
    <location>
        <begin position="1"/>
        <end position="114"/>
    </location>
</feature>
<dbReference type="Pfam" id="PF00650">
    <property type="entry name" value="CRAL_TRIO"/>
    <property type="match status" value="1"/>
</dbReference>
<proteinExistence type="predicted"/>
<dbReference type="PANTHER" id="PTHR10174:SF224">
    <property type="entry name" value="RETINOL-BINDING PROTEIN PINTA"/>
    <property type="match status" value="1"/>
</dbReference>
<dbReference type="EMBL" id="VVIM01000011">
    <property type="protein sequence ID" value="KAB0791342.1"/>
    <property type="molecule type" value="Genomic_DNA"/>
</dbReference>
<protein>
    <recommendedName>
        <fullName evidence="1">CRAL-TRIO domain-containing protein</fullName>
    </recommendedName>
</protein>
<organism evidence="2 3">
    <name type="scientific">Photinus pyralis</name>
    <name type="common">Common eastern firefly</name>
    <name type="synonym">Lampyris pyralis</name>
    <dbReference type="NCBI Taxonomy" id="7054"/>
    <lineage>
        <taxon>Eukaryota</taxon>
        <taxon>Metazoa</taxon>
        <taxon>Ecdysozoa</taxon>
        <taxon>Arthropoda</taxon>
        <taxon>Hexapoda</taxon>
        <taxon>Insecta</taxon>
        <taxon>Pterygota</taxon>
        <taxon>Neoptera</taxon>
        <taxon>Endopterygota</taxon>
        <taxon>Coleoptera</taxon>
        <taxon>Polyphaga</taxon>
        <taxon>Elateriformia</taxon>
        <taxon>Elateroidea</taxon>
        <taxon>Lampyridae</taxon>
        <taxon>Lampyrinae</taxon>
        <taxon>Photinus</taxon>
    </lineage>
</organism>
<dbReference type="AlphaFoldDB" id="A0A5N4A1Z7"/>
<gene>
    <name evidence="2" type="ORF">PPYR_03142</name>
</gene>
<dbReference type="CDD" id="cd00170">
    <property type="entry name" value="SEC14"/>
    <property type="match status" value="1"/>
</dbReference>
<dbReference type="PROSITE" id="PS50191">
    <property type="entry name" value="CRAL_TRIO"/>
    <property type="match status" value="1"/>
</dbReference>
<keyword evidence="3" id="KW-1185">Reference proteome</keyword>
<comment type="caution">
    <text evidence="2">The sequence shown here is derived from an EMBL/GenBank/DDBJ whole genome shotgun (WGS) entry which is preliminary data.</text>
</comment>
<dbReference type="InterPro" id="IPR036865">
    <property type="entry name" value="CRAL-TRIO_dom_sf"/>
</dbReference>
<evidence type="ECO:0000259" key="1">
    <source>
        <dbReference type="PROSITE" id="PS50191"/>
    </source>
</evidence>
<dbReference type="Proteomes" id="UP000327044">
    <property type="component" value="Unassembled WGS sequence"/>
</dbReference>
<reference evidence="2 3" key="1">
    <citation type="journal article" date="2018" name="Elife">
        <title>Firefly genomes illuminate parallel origins of bioluminescence in beetles.</title>
        <authorList>
            <person name="Fallon T.R."/>
            <person name="Lower S.E."/>
            <person name="Chang C.H."/>
            <person name="Bessho-Uehara M."/>
            <person name="Martin G.J."/>
            <person name="Bewick A.J."/>
            <person name="Behringer M."/>
            <person name="Debat H.J."/>
            <person name="Wong I."/>
            <person name="Day J.C."/>
            <person name="Suvorov A."/>
            <person name="Silva C.J."/>
            <person name="Stanger-Hall K.F."/>
            <person name="Hall D.W."/>
            <person name="Schmitz R.J."/>
            <person name="Nelson D.R."/>
            <person name="Lewis S.M."/>
            <person name="Shigenobu S."/>
            <person name="Bybee S.M."/>
            <person name="Larracuente A.M."/>
            <person name="Oba Y."/>
            <person name="Weng J.K."/>
        </authorList>
    </citation>
    <scope>NUCLEOTIDE SEQUENCE [LARGE SCALE GENOMIC DNA]</scope>
    <source>
        <strain evidence="2">1611_PpyrPB1</strain>
        <tissue evidence="2">Whole body</tissue>
    </source>
</reference>
<dbReference type="SUPFAM" id="SSF52087">
    <property type="entry name" value="CRAL/TRIO domain"/>
    <property type="match status" value="1"/>
</dbReference>
<sequence>MCFILELMQKGTFDGCVLVFDLRAATVSHALKIDITTARRIMLYVQEALPIRLIGLHVITVGGIVKLVKPLMKPFVKKELSCLLHFHDSYDPLCKFLPLELLPADVGGKGPTTKELYENMHKSYAEYADFFVEQESLVSNESLRDRRPSYMDTDLGIGIGGSFKKLDID</sequence>